<protein>
    <submittedName>
        <fullName evidence="6">Response regulator</fullName>
    </submittedName>
</protein>
<evidence type="ECO:0000256" key="2">
    <source>
        <dbReference type="ARBA" id="ARBA00023015"/>
    </source>
</evidence>
<dbReference type="SUPFAM" id="SSF52172">
    <property type="entry name" value="CheY-like"/>
    <property type="match status" value="1"/>
</dbReference>
<dbReference type="Gene3D" id="3.40.50.2300">
    <property type="match status" value="1"/>
</dbReference>
<evidence type="ECO:0000256" key="3">
    <source>
        <dbReference type="ARBA" id="ARBA00023163"/>
    </source>
</evidence>
<keyword evidence="3" id="KW-0804">Transcription</keyword>
<organism evidence="6 7">
    <name type="scientific">Aquamicrobium zhengzhouense</name>
    <dbReference type="NCBI Taxonomy" id="2781738"/>
    <lineage>
        <taxon>Bacteria</taxon>
        <taxon>Pseudomonadati</taxon>
        <taxon>Pseudomonadota</taxon>
        <taxon>Alphaproteobacteria</taxon>
        <taxon>Hyphomicrobiales</taxon>
        <taxon>Phyllobacteriaceae</taxon>
        <taxon>Aquamicrobium</taxon>
    </lineage>
</organism>
<dbReference type="PANTHER" id="PTHR44591:SF3">
    <property type="entry name" value="RESPONSE REGULATORY DOMAIN-CONTAINING PROTEIN"/>
    <property type="match status" value="1"/>
</dbReference>
<reference evidence="6 7" key="1">
    <citation type="submission" date="2020-10" db="EMBL/GenBank/DDBJ databases">
        <title>Aquamicrobium zhengzhouensis sp. nov., a exopolysaccharide producing bacterium isolated from farmland soil.</title>
        <authorList>
            <person name="Wang X."/>
        </authorList>
    </citation>
    <scope>NUCLEOTIDE SEQUENCE [LARGE SCALE GENOMIC DNA]</scope>
    <source>
        <strain evidence="7">cd-1</strain>
    </source>
</reference>
<evidence type="ECO:0000256" key="1">
    <source>
        <dbReference type="ARBA" id="ARBA00022553"/>
    </source>
</evidence>
<evidence type="ECO:0000313" key="7">
    <source>
        <dbReference type="Proteomes" id="UP000601789"/>
    </source>
</evidence>
<evidence type="ECO:0000259" key="5">
    <source>
        <dbReference type="PROSITE" id="PS50110"/>
    </source>
</evidence>
<sequence>MPTASHQPQTILVVEDDVLIRIDIAGYLRGCGWHVIEAGNAAEAVAALESDQIIDLVFSDIQMPGAMDGFGLAAWVREHRPGLRIILTSGVVQRTEAATSLCDEGPIGKPYDHDRLAERIRHHLEAAATGSAGA</sequence>
<dbReference type="Pfam" id="PF00072">
    <property type="entry name" value="Response_reg"/>
    <property type="match status" value="1"/>
</dbReference>
<evidence type="ECO:0000256" key="4">
    <source>
        <dbReference type="PROSITE-ProRule" id="PRU00169"/>
    </source>
</evidence>
<keyword evidence="2" id="KW-0805">Transcription regulation</keyword>
<dbReference type="EMBL" id="JADGMQ010000001">
    <property type="protein sequence ID" value="MBI1619647.1"/>
    <property type="molecule type" value="Genomic_DNA"/>
</dbReference>
<dbReference type="InterPro" id="IPR011006">
    <property type="entry name" value="CheY-like_superfamily"/>
</dbReference>
<dbReference type="SMART" id="SM00448">
    <property type="entry name" value="REC"/>
    <property type="match status" value="1"/>
</dbReference>
<comment type="caution">
    <text evidence="6">The sequence shown here is derived from an EMBL/GenBank/DDBJ whole genome shotgun (WGS) entry which is preliminary data.</text>
</comment>
<dbReference type="PANTHER" id="PTHR44591">
    <property type="entry name" value="STRESS RESPONSE REGULATOR PROTEIN 1"/>
    <property type="match status" value="1"/>
</dbReference>
<feature type="modified residue" description="4-aspartylphosphate" evidence="4">
    <location>
        <position position="60"/>
    </location>
</feature>
<dbReference type="InterPro" id="IPR001789">
    <property type="entry name" value="Sig_transdc_resp-reg_receiver"/>
</dbReference>
<gene>
    <name evidence="6" type="ORF">IOD40_03070</name>
</gene>
<feature type="domain" description="Response regulatory" evidence="5">
    <location>
        <begin position="10"/>
        <end position="124"/>
    </location>
</feature>
<accession>A0ABS0S8P8</accession>
<name>A0ABS0S8P8_9HYPH</name>
<dbReference type="Proteomes" id="UP000601789">
    <property type="component" value="Unassembled WGS sequence"/>
</dbReference>
<dbReference type="PROSITE" id="PS50110">
    <property type="entry name" value="RESPONSE_REGULATORY"/>
    <property type="match status" value="1"/>
</dbReference>
<evidence type="ECO:0000313" key="6">
    <source>
        <dbReference type="EMBL" id="MBI1619647.1"/>
    </source>
</evidence>
<keyword evidence="7" id="KW-1185">Reference proteome</keyword>
<dbReference type="InterPro" id="IPR050595">
    <property type="entry name" value="Bact_response_regulator"/>
</dbReference>
<keyword evidence="1 4" id="KW-0597">Phosphoprotein</keyword>
<proteinExistence type="predicted"/>
<dbReference type="RefSeq" id="WP_198474139.1">
    <property type="nucleotide sequence ID" value="NZ_JADGMQ010000001.1"/>
</dbReference>